<sequence length="89" mass="9725">MMAWQDEPMFRALTQLWTVLRELILALLGQPSRMGPNRAEAANNAAQRDNLAGDLQTTATAWEAAKAIGQEAGKAAILQPTEAAHKRKK</sequence>
<comment type="caution">
    <text evidence="1">The sequence shown here is derived from an EMBL/GenBank/DDBJ whole genome shotgun (WGS) entry which is preliminary data.</text>
</comment>
<evidence type="ECO:0000313" key="1">
    <source>
        <dbReference type="EMBL" id="GAA5503293.1"/>
    </source>
</evidence>
<gene>
    <name evidence="1" type="ORF">Dxin01_03048</name>
</gene>
<reference evidence="1 2" key="1">
    <citation type="submission" date="2024-02" db="EMBL/GenBank/DDBJ databases">
        <title>Deinococcus xinjiangensis NBRC 107630.</title>
        <authorList>
            <person name="Ichikawa N."/>
            <person name="Katano-Makiyama Y."/>
            <person name="Hidaka K."/>
        </authorList>
    </citation>
    <scope>NUCLEOTIDE SEQUENCE [LARGE SCALE GENOMIC DNA]</scope>
    <source>
        <strain evidence="1 2">NBRC 107630</strain>
    </source>
</reference>
<proteinExistence type="predicted"/>
<protein>
    <submittedName>
        <fullName evidence="1">Uncharacterized protein</fullName>
    </submittedName>
</protein>
<keyword evidence="2" id="KW-1185">Reference proteome</keyword>
<dbReference type="Proteomes" id="UP001458946">
    <property type="component" value="Unassembled WGS sequence"/>
</dbReference>
<accession>A0ABP9VDH3</accession>
<dbReference type="EMBL" id="BAABRN010000044">
    <property type="protein sequence ID" value="GAA5503293.1"/>
    <property type="molecule type" value="Genomic_DNA"/>
</dbReference>
<name>A0ABP9VDH3_9DEIO</name>
<organism evidence="1 2">
    <name type="scientific">Deinococcus xinjiangensis</name>
    <dbReference type="NCBI Taxonomy" id="457454"/>
    <lineage>
        <taxon>Bacteria</taxon>
        <taxon>Thermotogati</taxon>
        <taxon>Deinococcota</taxon>
        <taxon>Deinococci</taxon>
        <taxon>Deinococcales</taxon>
        <taxon>Deinococcaceae</taxon>
        <taxon>Deinococcus</taxon>
    </lineage>
</organism>
<evidence type="ECO:0000313" key="2">
    <source>
        <dbReference type="Proteomes" id="UP001458946"/>
    </source>
</evidence>